<reference evidence="8" key="1">
    <citation type="submission" date="2021-08" db="EMBL/GenBank/DDBJ databases">
        <title>WGS assembly of Ceratopteris richardii.</title>
        <authorList>
            <person name="Marchant D.B."/>
            <person name="Chen G."/>
            <person name="Jenkins J."/>
            <person name="Shu S."/>
            <person name="Leebens-Mack J."/>
            <person name="Grimwood J."/>
            <person name="Schmutz J."/>
            <person name="Soltis P."/>
            <person name="Soltis D."/>
            <person name="Chen Z.-H."/>
        </authorList>
    </citation>
    <scope>NUCLEOTIDE SEQUENCE</scope>
    <source>
        <strain evidence="8">Whitten #5841</strain>
        <tissue evidence="8">Leaf</tissue>
    </source>
</reference>
<keyword evidence="1" id="KW-0677">Repeat</keyword>
<gene>
    <name evidence="8" type="ORF">KP509_07G096700</name>
</gene>
<keyword evidence="5" id="KW-0234">DNA repair</keyword>
<dbReference type="SUPFAM" id="SSF81878">
    <property type="entry name" value="BRCA2 tower domain"/>
    <property type="match status" value="1"/>
</dbReference>
<proteinExistence type="predicted"/>
<evidence type="ECO:0000259" key="6">
    <source>
        <dbReference type="Pfam" id="PF09103"/>
    </source>
</evidence>
<dbReference type="Pfam" id="PF09169">
    <property type="entry name" value="BRCA-2_helical"/>
    <property type="match status" value="1"/>
</dbReference>
<dbReference type="Gene3D" id="6.10.70.10">
    <property type="match status" value="1"/>
</dbReference>
<dbReference type="GO" id="GO:0003677">
    <property type="term" value="F:DNA binding"/>
    <property type="evidence" value="ECO:0007669"/>
    <property type="project" value="UniProtKB-KW"/>
</dbReference>
<dbReference type="InterPro" id="IPR036315">
    <property type="entry name" value="BRCA2_hlx_sf"/>
</dbReference>
<evidence type="ECO:0000256" key="3">
    <source>
        <dbReference type="ARBA" id="ARBA00023125"/>
    </source>
</evidence>
<keyword evidence="3" id="KW-0238">DNA-binding</keyword>
<dbReference type="OrthoDB" id="21095at2759"/>
<sequence length="1342" mass="148460">MKIPIYRIVAHDNDPCDCAFAADGCLTSTMDTSLPGACIAVPAMWSAEIGSIIREELECSKLPKHLFENDNKSTCCSITKENFQSVTTGSSLLAGKISEETSKDLSPRKRGILSENSSLGNRPALSLKRQRLHEVADIKDATQTVTQLAPSKPVQIPCSAEKLMVVAHQAPGIVEKMPVSDSFKRNLKDSEAARVSVQPMFQTASSKPVQFSLSAMQKAKALLNINDIESCIPLREGEPSPFSGSMEVANVNVNTSNDYYSGVKGYTTANNVVNQIHSQPMFQTASSKPVQFSLSAMQKAKMLFNFDDVDREGEWPPCNGPLKVSNMNVKTSSDHYSGVTGYTTAKNIVNRSKNAPMQIATELSAHFNHVRENPVSSSKIALKQPVNVDGEGPCFHSDALCIAAVGHEENQHHPKTPSCLFQTGTGKAVSISRSGMRRAEKLFTSEEASFSHKNIHTDIFHTATGKSVSLSSAAVSQTSNLLAEGKFPAVLEEPSAFPPNRFVTGMGKSVSVSSNAMQRAKNLLGVDMDDNFIPPPQLVNKGELNSQQVFETSEGHLIKVSSGSLERARVLLKDGAKHTSSDFCKMPSSNLDIHRTKTDDMQEFSSLKSGKGWQTYTLNELDSVSLNKTGSSTRKSVASFKAPRRLQPLLSSSNSSSSKETPFHLVEHDFSLLVNLHTQYKEVKTRVSLKDYFMQLPHQDEEIRHLTDDTKTITSESAKSFRFSTSTNGLESVGPEEFKMMLLQSGANSQVVTKEWVDNHYRWIIWKLASLERSYPSKLGNKLLTIQMVFNELKYRYKREVECAHRSAIKKITEGDAVAGRMMVLCVATVSIREQAGSNVHARHSAPSSENPKTVFVELTDGWYSLIAHLDPPLIRHLRAGKIFSGQKLRVCGATLMGCTNPMPPLEAFHTMRLALHINGTFRAHWMDKLGLCKRRLMPLAFHCIKPNGGSVPSTIVGIRRIYPILYQERLPDGRSITRSARAEDFAVRGYHDRRSEVAEEAVMRMEQECLPLMPECDLDEGAKIFQLLEKSAEPELLMADMSAAQHAAFSAYQAKREVIILNMKAARQSLAQKNISKALVEVHLDARKVTPLMRVSVVGLCFLDSKGAYRTQNCNKKKGGIVTIWHVTEEQVDSLNEGSVYCVSNLCPFPGRHAQDVNSNVLHLRATKASRWQLLPQAVFSCFLPRSVQTLSRLGMLPFRSEFDVAILIIHVGKPYACGRHQRQWLFASDGSVEEDDSTESRETTSLLAIEVSALNDAYLPVERSLEGCIVGYCNLVKRCRDQRNCMWVAETSEGSVFSSNLNTRIFLHLKEAGGNVRKWANSSEQCIAELEDRIQKAVAG</sequence>
<keyword evidence="4" id="KW-0233">DNA recombination</keyword>
<dbReference type="GO" id="GO:0006355">
    <property type="term" value="P:regulation of DNA-templated transcription"/>
    <property type="evidence" value="ECO:0007669"/>
    <property type="project" value="TreeGrafter"/>
</dbReference>
<evidence type="ECO:0000313" key="9">
    <source>
        <dbReference type="Proteomes" id="UP000825935"/>
    </source>
</evidence>
<comment type="caution">
    <text evidence="8">The sequence shown here is derived from an EMBL/GenBank/DDBJ whole genome shotgun (WGS) entry which is preliminary data.</text>
</comment>
<dbReference type="InterPro" id="IPR012340">
    <property type="entry name" value="NA-bd_OB-fold"/>
</dbReference>
<dbReference type="InterPro" id="IPR015252">
    <property type="entry name" value="BRCA2_hlx"/>
</dbReference>
<dbReference type="PANTHER" id="PTHR11289">
    <property type="entry name" value="BREAST CANCER TYPE 2 SUSCEPTIBILITY PROTEIN BRCA2"/>
    <property type="match status" value="1"/>
</dbReference>
<dbReference type="InterPro" id="IPR002093">
    <property type="entry name" value="BRCA2_repeat"/>
</dbReference>
<dbReference type="PANTHER" id="PTHR11289:SF0">
    <property type="entry name" value="BREAST CANCER TYPE 2 SUSCEPTIBILITY PROTEIN"/>
    <property type="match status" value="1"/>
</dbReference>
<dbReference type="EMBL" id="CM035412">
    <property type="protein sequence ID" value="KAH7434007.1"/>
    <property type="molecule type" value="Genomic_DNA"/>
</dbReference>
<organism evidence="8 9">
    <name type="scientific">Ceratopteris richardii</name>
    <name type="common">Triangle waterfern</name>
    <dbReference type="NCBI Taxonomy" id="49495"/>
    <lineage>
        <taxon>Eukaryota</taxon>
        <taxon>Viridiplantae</taxon>
        <taxon>Streptophyta</taxon>
        <taxon>Embryophyta</taxon>
        <taxon>Tracheophyta</taxon>
        <taxon>Polypodiopsida</taxon>
        <taxon>Polypodiidae</taxon>
        <taxon>Polypodiales</taxon>
        <taxon>Pteridineae</taxon>
        <taxon>Pteridaceae</taxon>
        <taxon>Parkerioideae</taxon>
        <taxon>Ceratopteris</taxon>
    </lineage>
</organism>
<dbReference type="Pfam" id="PF00634">
    <property type="entry name" value="BRCA2"/>
    <property type="match status" value="2"/>
</dbReference>
<evidence type="ECO:0000256" key="4">
    <source>
        <dbReference type="ARBA" id="ARBA00023172"/>
    </source>
</evidence>
<dbReference type="Proteomes" id="UP000825935">
    <property type="component" value="Chromosome 7"/>
</dbReference>
<dbReference type="OMA" id="DANHTHP"/>
<dbReference type="InterPro" id="IPR015187">
    <property type="entry name" value="BRCA2_OB_1"/>
</dbReference>
<evidence type="ECO:0000259" key="7">
    <source>
        <dbReference type="Pfam" id="PF09169"/>
    </source>
</evidence>
<dbReference type="CDD" id="cd04493">
    <property type="entry name" value="BRCA2DBD_OB1"/>
    <property type="match status" value="1"/>
</dbReference>
<dbReference type="GO" id="GO:0000724">
    <property type="term" value="P:double-strand break repair via homologous recombination"/>
    <property type="evidence" value="ECO:0007669"/>
    <property type="project" value="InterPro"/>
</dbReference>
<protein>
    <submittedName>
        <fullName evidence="8">Uncharacterized protein</fullName>
    </submittedName>
</protein>
<dbReference type="Pfam" id="PF09103">
    <property type="entry name" value="BRCA-2_OB1"/>
    <property type="match status" value="1"/>
</dbReference>
<feature type="domain" description="Breast cancer type 2 susceptibility protein helical" evidence="7">
    <location>
        <begin position="732"/>
        <end position="802"/>
    </location>
</feature>
<evidence type="ECO:0000256" key="5">
    <source>
        <dbReference type="ARBA" id="ARBA00023204"/>
    </source>
</evidence>
<evidence type="ECO:0000256" key="2">
    <source>
        <dbReference type="ARBA" id="ARBA00022763"/>
    </source>
</evidence>
<accession>A0A8T2UDF7</accession>
<dbReference type="SUPFAM" id="SSF50249">
    <property type="entry name" value="Nucleic acid-binding proteins"/>
    <property type="match status" value="3"/>
</dbReference>
<dbReference type="PROSITE" id="PS50138">
    <property type="entry name" value="BRCA2_REPEAT"/>
    <property type="match status" value="1"/>
</dbReference>
<keyword evidence="2" id="KW-0227">DNA damage</keyword>
<dbReference type="InterPro" id="IPR015525">
    <property type="entry name" value="BRCA2"/>
</dbReference>
<dbReference type="Gene3D" id="2.40.50.140">
    <property type="entry name" value="Nucleic acid-binding proteins"/>
    <property type="match status" value="3"/>
</dbReference>
<evidence type="ECO:0000256" key="1">
    <source>
        <dbReference type="ARBA" id="ARBA00022737"/>
    </source>
</evidence>
<dbReference type="SUPFAM" id="SSF81872">
    <property type="entry name" value="BRCA2 helical domain"/>
    <property type="match status" value="1"/>
</dbReference>
<evidence type="ECO:0000313" key="8">
    <source>
        <dbReference type="EMBL" id="KAH7434007.1"/>
    </source>
</evidence>
<feature type="domain" description="BRCA2 OB1" evidence="6">
    <location>
        <begin position="807"/>
        <end position="934"/>
    </location>
</feature>
<name>A0A8T2UDF7_CERRI</name>
<keyword evidence="9" id="KW-1185">Reference proteome</keyword>